<dbReference type="Proteomes" id="UP000183275">
    <property type="component" value="Unassembled WGS sequence"/>
</dbReference>
<dbReference type="InterPro" id="IPR048958">
    <property type="entry name" value="Polysacc_lyase_14"/>
</dbReference>
<protein>
    <recommendedName>
        <fullName evidence="2">Polysaccharide lyase 14 domain-containing protein</fullName>
    </recommendedName>
</protein>
<evidence type="ECO:0000313" key="4">
    <source>
        <dbReference type="Proteomes" id="UP000183275"/>
    </source>
</evidence>
<gene>
    <name evidence="3" type="ORF">SAMN05216285_0201</name>
</gene>
<dbReference type="PANTHER" id="PTHR40124">
    <property type="match status" value="1"/>
</dbReference>
<proteinExistence type="predicted"/>
<dbReference type="Pfam" id="PF21294">
    <property type="entry name" value="Polysacc_lyase_14"/>
    <property type="match status" value="1"/>
</dbReference>
<reference evidence="4" key="1">
    <citation type="submission" date="2016-10" db="EMBL/GenBank/DDBJ databases">
        <authorList>
            <person name="Varghese N."/>
        </authorList>
    </citation>
    <scope>NUCLEOTIDE SEQUENCE [LARGE SCALE GENOMIC DNA]</scope>
    <source>
        <strain evidence="4">CGMCC 1.12284</strain>
    </source>
</reference>
<dbReference type="EMBL" id="FOIS01000001">
    <property type="protein sequence ID" value="SEV81206.1"/>
    <property type="molecule type" value="Genomic_DNA"/>
</dbReference>
<dbReference type="PROSITE" id="PS51318">
    <property type="entry name" value="TAT"/>
    <property type="match status" value="1"/>
</dbReference>
<keyword evidence="4" id="KW-1185">Reference proteome</keyword>
<dbReference type="PANTHER" id="PTHR40124:SF1">
    <property type="entry name" value="DISAGGREGATASE RELATED REPEAT PROTEIN"/>
    <property type="match status" value="1"/>
</dbReference>
<dbReference type="eggNOG" id="arCOG10187">
    <property type="taxonomic scope" value="Archaea"/>
</dbReference>
<dbReference type="InterPro" id="IPR006311">
    <property type="entry name" value="TAT_signal"/>
</dbReference>
<sequence>MGTERNSGRETPGQRHQRARPDDFNRRSVLKLIGAGSIPLAAGSVAAADSDQASLWSFVTEESARSISYEFVVRRDAEGLAVEFTDAGAESPTGQAIEGGTWPDRDFIDESSDGVIHAGGATGEGFGDAFAVTGEVVAVWIEDTEAMWVEQNGTAVTDGDLFLNDRPNPNEWIEESTSTDDPSPDFIETFDSGIQAFDNGWEQQTMSAVSSPTRPDGSGTALETEIQAGSHYGGAGQIEMSGAIGYEPDELHQRYWIYFGENTAPTDDCKAPGFSGDPDRNLAGTTEPNGYNGWSARGSYHPASGGVEPGYYVYHVDQPDWWGTYETWGTTLSLGQWYQIDQYIDLNTPGRNDGVLKGWVDGELEYESDGWRWRDTDDLSVYSFWHDTYHGGNGTPNQTYRLYTDEYQCWAEQGEIL</sequence>
<feature type="region of interest" description="Disordered" evidence="1">
    <location>
        <begin position="1"/>
        <end position="25"/>
    </location>
</feature>
<dbReference type="OrthoDB" id="202667at2157"/>
<dbReference type="STRING" id="1202768.SAMN05216285_0201"/>
<feature type="domain" description="Polysaccharide lyase 14" evidence="2">
    <location>
        <begin position="246"/>
        <end position="395"/>
    </location>
</feature>
<evidence type="ECO:0000259" key="2">
    <source>
        <dbReference type="Pfam" id="PF21294"/>
    </source>
</evidence>
<organism evidence="3 4">
    <name type="scientific">Natrinema salifodinae</name>
    <dbReference type="NCBI Taxonomy" id="1202768"/>
    <lineage>
        <taxon>Archaea</taxon>
        <taxon>Methanobacteriati</taxon>
        <taxon>Methanobacteriota</taxon>
        <taxon>Stenosarchaea group</taxon>
        <taxon>Halobacteria</taxon>
        <taxon>Halobacteriales</taxon>
        <taxon>Natrialbaceae</taxon>
        <taxon>Natrinema</taxon>
    </lineage>
</organism>
<dbReference type="Gene3D" id="2.60.120.200">
    <property type="match status" value="1"/>
</dbReference>
<evidence type="ECO:0000256" key="1">
    <source>
        <dbReference type="SAM" id="MobiDB-lite"/>
    </source>
</evidence>
<name>A0A1I0LZA4_9EURY</name>
<dbReference type="AlphaFoldDB" id="A0A1I0LZA4"/>
<accession>A0A1I0LZA4</accession>
<evidence type="ECO:0000313" key="3">
    <source>
        <dbReference type="EMBL" id="SEV81206.1"/>
    </source>
</evidence>
<dbReference type="RefSeq" id="WP_143067636.1">
    <property type="nucleotide sequence ID" value="NZ_FOIS01000001.1"/>
</dbReference>